<dbReference type="EMBL" id="CADCTX010000105">
    <property type="protein sequence ID" value="CAA9301242.1"/>
    <property type="molecule type" value="Genomic_DNA"/>
</dbReference>
<feature type="compositionally biased region" description="Basic and acidic residues" evidence="1">
    <location>
        <begin position="80"/>
        <end position="98"/>
    </location>
</feature>
<gene>
    <name evidence="2" type="ORF">AVDCRST_MAG40-370</name>
</gene>
<dbReference type="AlphaFoldDB" id="A0A6J4KCK1"/>
<keyword evidence="2" id="KW-0418">Kinase</keyword>
<sequence length="227" mass="26042">RAHRRRPPRDEPDARTPGLPPRHHLPRDHRDAGAGHLRGRGARDAPRPRRAPRDHDPPRRHRRGVRPPARDPRARRRRGAGRDGRARAVPDRHDDRAAARGAHRRRDRRERRLLLVRHQRPHADHVRAEPRRRRPLPPALHRQGHPQGRPVPGARRARRGEAREVRRGRGAPRPPDVEGRHLRRARGGAAVGGALPHDGLGLRLLLAVPRAGRAARRRTRRARCDRI</sequence>
<keyword evidence="2" id="KW-0808">Transferase</keyword>
<dbReference type="GO" id="GO:0050242">
    <property type="term" value="F:pyruvate, phosphate dikinase activity"/>
    <property type="evidence" value="ECO:0007669"/>
    <property type="project" value="UniProtKB-EC"/>
</dbReference>
<proteinExistence type="predicted"/>
<evidence type="ECO:0000313" key="2">
    <source>
        <dbReference type="EMBL" id="CAA9301242.1"/>
    </source>
</evidence>
<keyword evidence="2" id="KW-0670">Pyruvate</keyword>
<dbReference type="EC" id="2.7.9.1" evidence="2"/>
<feature type="non-terminal residue" evidence="2">
    <location>
        <position position="1"/>
    </location>
</feature>
<reference evidence="2" key="1">
    <citation type="submission" date="2020-02" db="EMBL/GenBank/DDBJ databases">
        <authorList>
            <person name="Meier V. D."/>
        </authorList>
    </citation>
    <scope>NUCLEOTIDE SEQUENCE</scope>
    <source>
        <strain evidence="2">AVDCRST_MAG40</strain>
    </source>
</reference>
<evidence type="ECO:0000256" key="1">
    <source>
        <dbReference type="SAM" id="MobiDB-lite"/>
    </source>
</evidence>
<accession>A0A6J4KCK1</accession>
<protein>
    <submittedName>
        <fullName evidence="2">Pyruvate,phosphate dikinase</fullName>
        <ecNumber evidence="2">2.7.9.1</ecNumber>
    </submittedName>
</protein>
<dbReference type="GO" id="GO:0016301">
    <property type="term" value="F:kinase activity"/>
    <property type="evidence" value="ECO:0007669"/>
    <property type="project" value="UniProtKB-KW"/>
</dbReference>
<feature type="region of interest" description="Disordered" evidence="1">
    <location>
        <begin position="1"/>
        <end position="182"/>
    </location>
</feature>
<name>A0A6J4KCK1_9BACT</name>
<feature type="compositionally biased region" description="Basic and acidic residues" evidence="1">
    <location>
        <begin position="41"/>
        <end position="57"/>
    </location>
</feature>
<feature type="non-terminal residue" evidence="2">
    <location>
        <position position="227"/>
    </location>
</feature>
<feature type="compositionally biased region" description="Basic residues" evidence="1">
    <location>
        <begin position="101"/>
        <end position="120"/>
    </location>
</feature>
<organism evidence="2">
    <name type="scientific">uncultured Gemmatimonadaceae bacterium</name>
    <dbReference type="NCBI Taxonomy" id="246130"/>
    <lineage>
        <taxon>Bacteria</taxon>
        <taxon>Pseudomonadati</taxon>
        <taxon>Gemmatimonadota</taxon>
        <taxon>Gemmatimonadia</taxon>
        <taxon>Gemmatimonadales</taxon>
        <taxon>Gemmatimonadaceae</taxon>
        <taxon>environmental samples</taxon>
    </lineage>
</organism>